<evidence type="ECO:0000313" key="5">
    <source>
        <dbReference type="Proteomes" id="UP001500683"/>
    </source>
</evidence>
<dbReference type="Proteomes" id="UP001500683">
    <property type="component" value="Unassembled WGS sequence"/>
</dbReference>
<name>A0ABP7X7M1_9ACTN</name>
<feature type="signal peptide" evidence="2">
    <location>
        <begin position="1"/>
        <end position="20"/>
    </location>
</feature>
<keyword evidence="2" id="KW-0732">Signal</keyword>
<feature type="domain" description="SnoaL-like" evidence="3">
    <location>
        <begin position="60"/>
        <end position="149"/>
    </location>
</feature>
<feature type="chain" id="PRO_5046100319" description="SnoaL-like domain-containing protein" evidence="2">
    <location>
        <begin position="21"/>
        <end position="159"/>
    </location>
</feature>
<dbReference type="InterPro" id="IPR032710">
    <property type="entry name" value="NTF2-like_dom_sf"/>
</dbReference>
<dbReference type="Pfam" id="PF12680">
    <property type="entry name" value="SnoaL_2"/>
    <property type="match status" value="1"/>
</dbReference>
<evidence type="ECO:0000256" key="2">
    <source>
        <dbReference type="SAM" id="SignalP"/>
    </source>
</evidence>
<reference evidence="5" key="1">
    <citation type="journal article" date="2019" name="Int. J. Syst. Evol. Microbiol.">
        <title>The Global Catalogue of Microorganisms (GCM) 10K type strain sequencing project: providing services to taxonomists for standard genome sequencing and annotation.</title>
        <authorList>
            <consortium name="The Broad Institute Genomics Platform"/>
            <consortium name="The Broad Institute Genome Sequencing Center for Infectious Disease"/>
            <person name="Wu L."/>
            <person name="Ma J."/>
        </authorList>
    </citation>
    <scope>NUCLEOTIDE SEQUENCE [LARGE SCALE GENOMIC DNA]</scope>
    <source>
        <strain evidence="5">JCM 16702</strain>
    </source>
</reference>
<evidence type="ECO:0000259" key="3">
    <source>
        <dbReference type="Pfam" id="PF12680"/>
    </source>
</evidence>
<dbReference type="RefSeq" id="WP_344959478.1">
    <property type="nucleotide sequence ID" value="NZ_BAAAZG010000087.1"/>
</dbReference>
<feature type="region of interest" description="Disordered" evidence="1">
    <location>
        <begin position="26"/>
        <end position="52"/>
    </location>
</feature>
<dbReference type="SUPFAM" id="SSF54427">
    <property type="entry name" value="NTF2-like"/>
    <property type="match status" value="1"/>
</dbReference>
<protein>
    <recommendedName>
        <fullName evidence="3">SnoaL-like domain-containing protein</fullName>
    </recommendedName>
</protein>
<gene>
    <name evidence="4" type="ORF">GCM10022214_87380</name>
</gene>
<comment type="caution">
    <text evidence="4">The sequence shown here is derived from an EMBL/GenBank/DDBJ whole genome shotgun (WGS) entry which is preliminary data.</text>
</comment>
<organism evidence="4 5">
    <name type="scientific">Actinomadura miaoliensis</name>
    <dbReference type="NCBI Taxonomy" id="430685"/>
    <lineage>
        <taxon>Bacteria</taxon>
        <taxon>Bacillati</taxon>
        <taxon>Actinomycetota</taxon>
        <taxon>Actinomycetes</taxon>
        <taxon>Streptosporangiales</taxon>
        <taxon>Thermomonosporaceae</taxon>
        <taxon>Actinomadura</taxon>
    </lineage>
</organism>
<dbReference type="PROSITE" id="PS51257">
    <property type="entry name" value="PROKAR_LIPOPROTEIN"/>
    <property type="match status" value="1"/>
</dbReference>
<evidence type="ECO:0000313" key="4">
    <source>
        <dbReference type="EMBL" id="GAA4106414.1"/>
    </source>
</evidence>
<evidence type="ECO:0000256" key="1">
    <source>
        <dbReference type="SAM" id="MobiDB-lite"/>
    </source>
</evidence>
<sequence length="159" mass="16340">MTGRRITAAAFALVTTLTLAGCGGDEDPSAAAPTTSAGASSAGRPPASAPASVDGVDAAARAYVDAVNRRDLDALVNAFAGDGAVVDVSRTISGRDAIRAWARDEVIGGSLRVLSIAERRDDGQKLLVHWAPSGSQGWRAHYDFTVSGGKIRTADLQYA</sequence>
<proteinExistence type="predicted"/>
<keyword evidence="5" id="KW-1185">Reference proteome</keyword>
<accession>A0ABP7X7M1</accession>
<dbReference type="InterPro" id="IPR037401">
    <property type="entry name" value="SnoaL-like"/>
</dbReference>
<dbReference type="EMBL" id="BAAAZG010000087">
    <property type="protein sequence ID" value="GAA4106414.1"/>
    <property type="molecule type" value="Genomic_DNA"/>
</dbReference>
<feature type="compositionally biased region" description="Low complexity" evidence="1">
    <location>
        <begin position="29"/>
        <end position="52"/>
    </location>
</feature>
<dbReference type="Gene3D" id="3.10.450.50">
    <property type="match status" value="1"/>
</dbReference>